<dbReference type="RefSeq" id="WP_390297716.1">
    <property type="nucleotide sequence ID" value="NZ_JBHULI010000002.1"/>
</dbReference>
<keyword evidence="1" id="KW-1133">Transmembrane helix</keyword>
<evidence type="ECO:0000259" key="2">
    <source>
        <dbReference type="Pfam" id="PF11141"/>
    </source>
</evidence>
<feature type="transmembrane region" description="Helical" evidence="1">
    <location>
        <begin position="41"/>
        <end position="58"/>
    </location>
</feature>
<keyword evidence="1" id="KW-0472">Membrane</keyword>
<feature type="transmembrane region" description="Helical" evidence="1">
    <location>
        <begin position="159"/>
        <end position="180"/>
    </location>
</feature>
<sequence length="365" mass="42705">MFKRFQAYVRAKQRYLPVVFFMMGFLWDSLTLGRIDRLYDQIILCSYLTSLTVCLYLFNLSGDDKWKGTFFEKYEDYLPLAIQFFLGGLCSAYVIYFSRSVSFSKTISFFIILLVLLFANELLKKRISNKYLQFSAYFFVNFTFFTFFIPMIVNSMNTFLFMLSGTISLGITLALIIFIYNSSPSTQKEISLGKMLSLILGIYFLINTFYFFNLIPPVPLAMESGLVAHNVEKNVERDEYFVTYEQNPWYKMWRDNRHEFSYEPGSDVYVFTSIFAPSKLSKSVLHRWKWYSPHTNQWEIIDEIGFEITGGREGGYRGYTVKNKMMEGEWKVDVITNDGLVLGIINFEIDSTSTAEPKRLGTRVF</sequence>
<feature type="transmembrane region" description="Helical" evidence="1">
    <location>
        <begin position="131"/>
        <end position="153"/>
    </location>
</feature>
<feature type="transmembrane region" description="Helical" evidence="1">
    <location>
        <begin position="78"/>
        <end position="96"/>
    </location>
</feature>
<reference evidence="4" key="1">
    <citation type="journal article" date="2019" name="Int. J. Syst. Evol. Microbiol.">
        <title>The Global Catalogue of Microorganisms (GCM) 10K type strain sequencing project: providing services to taxonomists for standard genome sequencing and annotation.</title>
        <authorList>
            <consortium name="The Broad Institute Genomics Platform"/>
            <consortium name="The Broad Institute Genome Sequencing Center for Infectious Disease"/>
            <person name="Wu L."/>
            <person name="Ma J."/>
        </authorList>
    </citation>
    <scope>NUCLEOTIDE SEQUENCE [LARGE SCALE GENOMIC DNA]</scope>
    <source>
        <strain evidence="4">KCTC 52042</strain>
    </source>
</reference>
<evidence type="ECO:0000256" key="1">
    <source>
        <dbReference type="SAM" id="Phobius"/>
    </source>
</evidence>
<organism evidence="3 4">
    <name type="scientific">Gracilimonas halophila</name>
    <dbReference type="NCBI Taxonomy" id="1834464"/>
    <lineage>
        <taxon>Bacteria</taxon>
        <taxon>Pseudomonadati</taxon>
        <taxon>Balneolota</taxon>
        <taxon>Balneolia</taxon>
        <taxon>Balneolales</taxon>
        <taxon>Balneolaceae</taxon>
        <taxon>Gracilimonas</taxon>
    </lineage>
</organism>
<keyword evidence="1" id="KW-0812">Transmembrane</keyword>
<gene>
    <name evidence="3" type="ORF">ACFSVN_01805</name>
</gene>
<comment type="caution">
    <text evidence="3">The sequence shown here is derived from an EMBL/GenBank/DDBJ whole genome shotgun (WGS) entry which is preliminary data.</text>
</comment>
<feature type="transmembrane region" description="Helical" evidence="1">
    <location>
        <begin position="102"/>
        <end position="119"/>
    </location>
</feature>
<protein>
    <submittedName>
        <fullName evidence="3">DUF2914 domain-containing protein</fullName>
    </submittedName>
</protein>
<keyword evidence="4" id="KW-1185">Reference proteome</keyword>
<evidence type="ECO:0000313" key="4">
    <source>
        <dbReference type="Proteomes" id="UP001597460"/>
    </source>
</evidence>
<proteinExistence type="predicted"/>
<feature type="domain" description="DUF2914" evidence="2">
    <location>
        <begin position="282"/>
        <end position="349"/>
    </location>
</feature>
<name>A0ABW5JGL4_9BACT</name>
<dbReference type="InterPro" id="IPR022606">
    <property type="entry name" value="DUF2914"/>
</dbReference>
<dbReference type="Pfam" id="PF11141">
    <property type="entry name" value="DUF2914"/>
    <property type="match status" value="1"/>
</dbReference>
<feature type="transmembrane region" description="Helical" evidence="1">
    <location>
        <begin position="15"/>
        <end position="35"/>
    </location>
</feature>
<accession>A0ABW5JGL4</accession>
<dbReference type="Proteomes" id="UP001597460">
    <property type="component" value="Unassembled WGS sequence"/>
</dbReference>
<feature type="transmembrane region" description="Helical" evidence="1">
    <location>
        <begin position="192"/>
        <end position="212"/>
    </location>
</feature>
<evidence type="ECO:0000313" key="3">
    <source>
        <dbReference type="EMBL" id="MFD2531174.1"/>
    </source>
</evidence>
<dbReference type="EMBL" id="JBHULI010000002">
    <property type="protein sequence ID" value="MFD2531174.1"/>
    <property type="molecule type" value="Genomic_DNA"/>
</dbReference>